<evidence type="ECO:0000313" key="3">
    <source>
        <dbReference type="EMBL" id="KAF2484077.1"/>
    </source>
</evidence>
<organism evidence="3 4">
    <name type="scientific">Neohortaea acidophila</name>
    <dbReference type="NCBI Taxonomy" id="245834"/>
    <lineage>
        <taxon>Eukaryota</taxon>
        <taxon>Fungi</taxon>
        <taxon>Dikarya</taxon>
        <taxon>Ascomycota</taxon>
        <taxon>Pezizomycotina</taxon>
        <taxon>Dothideomycetes</taxon>
        <taxon>Dothideomycetidae</taxon>
        <taxon>Mycosphaerellales</taxon>
        <taxon>Teratosphaeriaceae</taxon>
        <taxon>Neohortaea</taxon>
    </lineage>
</organism>
<keyword evidence="2" id="KW-0732">Signal</keyword>
<dbReference type="GeneID" id="54474217"/>
<keyword evidence="4" id="KW-1185">Reference proteome</keyword>
<proteinExistence type="predicted"/>
<dbReference type="EMBL" id="MU001634">
    <property type="protein sequence ID" value="KAF2484077.1"/>
    <property type="molecule type" value="Genomic_DNA"/>
</dbReference>
<sequence length="214" mass="22786">MSKALLIAGLLGLAAATPSPWKQPKQKQCPYLKAIPVNATFDDLTALPITVPLIENEIGNYDYLFWSSFYAASSEVADTSISTTGLIGLIPQSPPNVAASEGATTNVFDTPTLYSNYTGSKTVYFDLKSFYFGCTAVYVPSSGEITPALLINPLTTTAPMAKSTRLKTATSRSKATRVSISSQRRPSTSEATKLAAASSPPTWFLQHSMATSPS</sequence>
<accession>A0A6A6PXX8</accession>
<protein>
    <submittedName>
        <fullName evidence="3">Uncharacterized protein</fullName>
    </submittedName>
</protein>
<dbReference type="RefSeq" id="XP_033590647.1">
    <property type="nucleotide sequence ID" value="XM_033733215.1"/>
</dbReference>
<evidence type="ECO:0000256" key="2">
    <source>
        <dbReference type="SAM" id="SignalP"/>
    </source>
</evidence>
<feature type="region of interest" description="Disordered" evidence="1">
    <location>
        <begin position="165"/>
        <end position="214"/>
    </location>
</feature>
<dbReference type="OrthoDB" id="4820608at2759"/>
<evidence type="ECO:0000313" key="4">
    <source>
        <dbReference type="Proteomes" id="UP000799767"/>
    </source>
</evidence>
<dbReference type="Proteomes" id="UP000799767">
    <property type="component" value="Unassembled WGS sequence"/>
</dbReference>
<feature type="signal peptide" evidence="2">
    <location>
        <begin position="1"/>
        <end position="16"/>
    </location>
</feature>
<evidence type="ECO:0000256" key="1">
    <source>
        <dbReference type="SAM" id="MobiDB-lite"/>
    </source>
</evidence>
<feature type="chain" id="PRO_5025662845" evidence="2">
    <location>
        <begin position="17"/>
        <end position="214"/>
    </location>
</feature>
<gene>
    <name evidence="3" type="ORF">BDY17DRAFT_294940</name>
</gene>
<feature type="compositionally biased region" description="Polar residues" evidence="1">
    <location>
        <begin position="166"/>
        <end position="191"/>
    </location>
</feature>
<name>A0A6A6PXX8_9PEZI</name>
<dbReference type="AlphaFoldDB" id="A0A6A6PXX8"/>
<reference evidence="3" key="1">
    <citation type="journal article" date="2020" name="Stud. Mycol.">
        <title>101 Dothideomycetes genomes: a test case for predicting lifestyles and emergence of pathogens.</title>
        <authorList>
            <person name="Haridas S."/>
            <person name="Albert R."/>
            <person name="Binder M."/>
            <person name="Bloem J."/>
            <person name="Labutti K."/>
            <person name="Salamov A."/>
            <person name="Andreopoulos B."/>
            <person name="Baker S."/>
            <person name="Barry K."/>
            <person name="Bills G."/>
            <person name="Bluhm B."/>
            <person name="Cannon C."/>
            <person name="Castanera R."/>
            <person name="Culley D."/>
            <person name="Daum C."/>
            <person name="Ezra D."/>
            <person name="Gonzalez J."/>
            <person name="Henrissat B."/>
            <person name="Kuo A."/>
            <person name="Liang C."/>
            <person name="Lipzen A."/>
            <person name="Lutzoni F."/>
            <person name="Magnuson J."/>
            <person name="Mondo S."/>
            <person name="Nolan M."/>
            <person name="Ohm R."/>
            <person name="Pangilinan J."/>
            <person name="Park H.-J."/>
            <person name="Ramirez L."/>
            <person name="Alfaro M."/>
            <person name="Sun H."/>
            <person name="Tritt A."/>
            <person name="Yoshinaga Y."/>
            <person name="Zwiers L.-H."/>
            <person name="Turgeon B."/>
            <person name="Goodwin S."/>
            <person name="Spatafora J."/>
            <person name="Crous P."/>
            <person name="Grigoriev I."/>
        </authorList>
    </citation>
    <scope>NUCLEOTIDE SEQUENCE</scope>
    <source>
        <strain evidence="3">CBS 113389</strain>
    </source>
</reference>